<keyword evidence="1" id="KW-0378">Hydrolase</keyword>
<evidence type="ECO:0000313" key="5">
    <source>
        <dbReference type="Proteomes" id="UP001501166"/>
    </source>
</evidence>
<dbReference type="Gene3D" id="3.40.50.1820">
    <property type="entry name" value="alpha/beta hydrolase"/>
    <property type="match status" value="1"/>
</dbReference>
<proteinExistence type="predicted"/>
<keyword evidence="5" id="KW-1185">Reference proteome</keyword>
<protein>
    <submittedName>
        <fullName evidence="4">S9 family peptidase</fullName>
    </submittedName>
</protein>
<dbReference type="InterPro" id="IPR001375">
    <property type="entry name" value="Peptidase_S9_cat"/>
</dbReference>
<feature type="compositionally biased region" description="Basic and acidic residues" evidence="2">
    <location>
        <begin position="126"/>
        <end position="141"/>
    </location>
</feature>
<dbReference type="Proteomes" id="UP001501166">
    <property type="component" value="Unassembled WGS sequence"/>
</dbReference>
<organism evidence="4 5">
    <name type="scientific">Alkalibacterium iburiense</name>
    <dbReference type="NCBI Taxonomy" id="290589"/>
    <lineage>
        <taxon>Bacteria</taxon>
        <taxon>Bacillati</taxon>
        <taxon>Bacillota</taxon>
        <taxon>Bacilli</taxon>
        <taxon>Lactobacillales</taxon>
        <taxon>Carnobacteriaceae</taxon>
        <taxon>Alkalibacterium</taxon>
    </lineage>
</organism>
<feature type="domain" description="Peptidase S9 prolyl oligopeptidase catalytic" evidence="3">
    <location>
        <begin position="442"/>
        <end position="651"/>
    </location>
</feature>
<dbReference type="SUPFAM" id="SSF53474">
    <property type="entry name" value="alpha/beta-Hydrolases"/>
    <property type="match status" value="1"/>
</dbReference>
<accession>A0ABN0XB17</accession>
<dbReference type="Gene3D" id="2.120.10.30">
    <property type="entry name" value="TolB, C-terminal domain"/>
    <property type="match status" value="1"/>
</dbReference>
<dbReference type="SUPFAM" id="SSF82171">
    <property type="entry name" value="DPP6 N-terminal domain-like"/>
    <property type="match status" value="1"/>
</dbReference>
<name>A0ABN0XB17_9LACT</name>
<dbReference type="EMBL" id="BAAACW010000062">
    <property type="protein sequence ID" value="GAA0359707.1"/>
    <property type="molecule type" value="Genomic_DNA"/>
</dbReference>
<sequence>MKPITSETLFELKNVSQPLVYKDRVFYLETRMDKEENSYKTSLWSIHTQTKERTQWVSEELNPSSIDISPNKKWLSFVAGDKEKKPQVHLMPLTGGGAAPLTDEKDGVSTYKWTSNSAAVYYQSSEKPESEKEKEKEESKKVQPKKITKLQYKMDGRGITESERTHKVKKIDLATKTVSVILEKDTPFRFQYVSKDESFLLYVDRLNPDDEWVYGASVYEYDVAAKSSRLVTADVPKGSFSFETVNEDEEVFLFSGSDFGYAFVTLTALYAWNRKERTFKRVSEKDKQVGDTLIGDFQQKTQGFPVKWVSSTEFVYPVSAFGKLQLYKGNLDGENEKLVDQKFHLTDGDWVKEMLFAVTYSDLETPSKLALLNTESEELEELYNPNSTFDKDYQLAEVEEFWYKGAEDWDIQGWYVKPVNGKASHPAIVYVHGGPQVNYGETFFHEMQQLASEGYGVVMLNPRGGNSYGQDFVASILGDYGNKDYEDIMLGTDYVLEQYPEIDQEKLFVAGGSYGGFMTNWIVGHTDRFKAAVTQRCISNWVSFYGTSDVGAFFVEFQLQRDISQADELWKMSPLAYAQNVDTPLLIIHGEEDLRCPQEQAEQMYTAMKKKGVDTKMVLYPQSSHGLSRQGLPHLRIERLEEIKAWFKAYL</sequence>
<comment type="caution">
    <text evidence="4">The sequence shown here is derived from an EMBL/GenBank/DDBJ whole genome shotgun (WGS) entry which is preliminary data.</text>
</comment>
<evidence type="ECO:0000256" key="1">
    <source>
        <dbReference type="ARBA" id="ARBA00022801"/>
    </source>
</evidence>
<dbReference type="InterPro" id="IPR011042">
    <property type="entry name" value="6-blade_b-propeller_TolB-like"/>
</dbReference>
<dbReference type="RefSeq" id="WP_343754556.1">
    <property type="nucleotide sequence ID" value="NZ_BAAACW010000062.1"/>
</dbReference>
<reference evidence="4 5" key="1">
    <citation type="journal article" date="2019" name="Int. J. Syst. Evol. Microbiol.">
        <title>The Global Catalogue of Microorganisms (GCM) 10K type strain sequencing project: providing services to taxonomists for standard genome sequencing and annotation.</title>
        <authorList>
            <consortium name="The Broad Institute Genomics Platform"/>
            <consortium name="The Broad Institute Genome Sequencing Center for Infectious Disease"/>
            <person name="Wu L."/>
            <person name="Ma J."/>
        </authorList>
    </citation>
    <scope>NUCLEOTIDE SEQUENCE [LARGE SCALE GENOMIC DNA]</scope>
    <source>
        <strain evidence="4 5">JCM 12662</strain>
    </source>
</reference>
<evidence type="ECO:0000256" key="2">
    <source>
        <dbReference type="SAM" id="MobiDB-lite"/>
    </source>
</evidence>
<dbReference type="PANTHER" id="PTHR42776:SF27">
    <property type="entry name" value="DIPEPTIDYL PEPTIDASE FAMILY MEMBER 6"/>
    <property type="match status" value="1"/>
</dbReference>
<dbReference type="InterPro" id="IPR029058">
    <property type="entry name" value="AB_hydrolase_fold"/>
</dbReference>
<evidence type="ECO:0000313" key="4">
    <source>
        <dbReference type="EMBL" id="GAA0359707.1"/>
    </source>
</evidence>
<feature type="region of interest" description="Disordered" evidence="2">
    <location>
        <begin position="122"/>
        <end position="144"/>
    </location>
</feature>
<evidence type="ECO:0000259" key="3">
    <source>
        <dbReference type="Pfam" id="PF00326"/>
    </source>
</evidence>
<dbReference type="PANTHER" id="PTHR42776">
    <property type="entry name" value="SERINE PEPTIDASE S9 FAMILY MEMBER"/>
    <property type="match status" value="1"/>
</dbReference>
<gene>
    <name evidence="4" type="ORF">GCM10008932_10400</name>
</gene>
<dbReference type="Pfam" id="PF00326">
    <property type="entry name" value="Peptidase_S9"/>
    <property type="match status" value="1"/>
</dbReference>